<accession>A0A1Z4LJ80</accession>
<evidence type="ECO:0000313" key="2">
    <source>
        <dbReference type="Proteomes" id="UP000218418"/>
    </source>
</evidence>
<dbReference type="PANTHER" id="PTHR36423:SF2">
    <property type="entry name" value="AFR070WP"/>
    <property type="match status" value="1"/>
</dbReference>
<protein>
    <recommendedName>
        <fullName evidence="3">DOPA-dioxygenase-like protein</fullName>
    </recommendedName>
</protein>
<dbReference type="PIRSF" id="PIRSF028139">
    <property type="entry name" value="DOPA-diox_rel_Mll2280"/>
    <property type="match status" value="1"/>
</dbReference>
<reference evidence="1 2" key="1">
    <citation type="submission" date="2017-06" db="EMBL/GenBank/DDBJ databases">
        <title>Genome sequencing of cyanobaciteial culture collection at National Institute for Environmental Studies (NIES).</title>
        <authorList>
            <person name="Hirose Y."/>
            <person name="Shimura Y."/>
            <person name="Fujisawa T."/>
            <person name="Nakamura Y."/>
            <person name="Kawachi M."/>
        </authorList>
    </citation>
    <scope>NUCLEOTIDE SEQUENCE [LARGE SCALE GENOMIC DNA]</scope>
    <source>
        <strain evidence="1 2">NIES-267</strain>
    </source>
</reference>
<dbReference type="Gene3D" id="3.30.70.1240">
    <property type="entry name" value="DOPA-like domains"/>
    <property type="match status" value="1"/>
</dbReference>
<dbReference type="InterPro" id="IPR014980">
    <property type="entry name" value="DOPA_dioxygen"/>
</dbReference>
<dbReference type="PANTHER" id="PTHR36423">
    <property type="entry name" value="AFR070WP"/>
    <property type="match status" value="1"/>
</dbReference>
<keyword evidence="2" id="KW-1185">Reference proteome</keyword>
<name>A0A1Z4LJ80_9CYAN</name>
<dbReference type="SUPFAM" id="SSF143410">
    <property type="entry name" value="DOPA-like"/>
    <property type="match status" value="1"/>
</dbReference>
<gene>
    <name evidence="1" type="ORF">NIES267_07590</name>
</gene>
<dbReference type="Proteomes" id="UP000218418">
    <property type="component" value="Chromosome"/>
</dbReference>
<evidence type="ECO:0000313" key="1">
    <source>
        <dbReference type="EMBL" id="BAY81283.1"/>
    </source>
</evidence>
<dbReference type="OrthoDB" id="572228at2"/>
<organism evidence="1 2">
    <name type="scientific">Calothrix parasitica NIES-267</name>
    <dbReference type="NCBI Taxonomy" id="1973488"/>
    <lineage>
        <taxon>Bacteria</taxon>
        <taxon>Bacillati</taxon>
        <taxon>Cyanobacteriota</taxon>
        <taxon>Cyanophyceae</taxon>
        <taxon>Nostocales</taxon>
        <taxon>Calotrichaceae</taxon>
        <taxon>Calothrix</taxon>
    </lineage>
</organism>
<dbReference type="AlphaFoldDB" id="A0A1Z4LJ80"/>
<evidence type="ECO:0008006" key="3">
    <source>
        <dbReference type="Google" id="ProtNLM"/>
    </source>
</evidence>
<dbReference type="Pfam" id="PF08883">
    <property type="entry name" value="DOPA_dioxygen"/>
    <property type="match status" value="1"/>
</dbReference>
<dbReference type="InterPro" id="IPR023389">
    <property type="entry name" value="DOPA-like_sf"/>
</dbReference>
<proteinExistence type="predicted"/>
<dbReference type="EMBL" id="AP018227">
    <property type="protein sequence ID" value="BAY81283.1"/>
    <property type="molecule type" value="Genomic_DNA"/>
</dbReference>
<sequence>MEFQDISLINGYHAHVYFNESTCKQAAVLCEEAGNLFSVQVGRVHRKPVGPHPSWSCQLAFDKNQYADLISWLALNRKGLTILIHPLTGDDLIDHTDYASWMGEQQVLNLDFLRSLQKS</sequence>